<accession>A0ABT1C6Z6</accession>
<dbReference type="Proteomes" id="UP001205906">
    <property type="component" value="Unassembled WGS sequence"/>
</dbReference>
<comment type="caution">
    <text evidence="1">The sequence shown here is derived from an EMBL/GenBank/DDBJ whole genome shotgun (WGS) entry which is preliminary data.</text>
</comment>
<proteinExistence type="predicted"/>
<reference evidence="1 2" key="1">
    <citation type="submission" date="2022-06" db="EMBL/GenBank/DDBJ databases">
        <title>Mesorhizobium sp. strain RP14 Genome sequencing and assembly.</title>
        <authorList>
            <person name="Kim I."/>
        </authorList>
    </citation>
    <scope>NUCLEOTIDE SEQUENCE [LARGE SCALE GENOMIC DNA]</scope>
    <source>
        <strain evidence="2">RP14(2022)</strain>
    </source>
</reference>
<name>A0ABT1C6Z6_9HYPH</name>
<dbReference type="EMBL" id="JAMXQS010000004">
    <property type="protein sequence ID" value="MCO6049985.1"/>
    <property type="molecule type" value="Genomic_DNA"/>
</dbReference>
<keyword evidence="2" id="KW-1185">Reference proteome</keyword>
<evidence type="ECO:0000313" key="1">
    <source>
        <dbReference type="EMBL" id="MCO6049985.1"/>
    </source>
</evidence>
<evidence type="ECO:0000313" key="2">
    <source>
        <dbReference type="Proteomes" id="UP001205906"/>
    </source>
</evidence>
<dbReference type="RefSeq" id="WP_252818216.1">
    <property type="nucleotide sequence ID" value="NZ_JAMXQS010000004.1"/>
</dbReference>
<gene>
    <name evidence="1" type="ORF">NGM99_09280</name>
</gene>
<evidence type="ECO:0008006" key="3">
    <source>
        <dbReference type="Google" id="ProtNLM"/>
    </source>
</evidence>
<protein>
    <recommendedName>
        <fullName evidence="3">Secreted protein</fullName>
    </recommendedName>
</protein>
<sequence>MVELPGVTALLSVGAVLSVMPPVPLEGFDGCISMLLVEVLSVVGATVPDAPLVPGETGSAAVPEVAGGVDCVVEGVVVLCVVVLSVLSLQAASESMAVAEIAAMTSFFISYLLDLDQVNAIGPSEAS</sequence>
<organism evidence="1 2">
    <name type="scientific">Mesorhizobium liriopis</name>
    <dbReference type="NCBI Taxonomy" id="2953882"/>
    <lineage>
        <taxon>Bacteria</taxon>
        <taxon>Pseudomonadati</taxon>
        <taxon>Pseudomonadota</taxon>
        <taxon>Alphaproteobacteria</taxon>
        <taxon>Hyphomicrobiales</taxon>
        <taxon>Phyllobacteriaceae</taxon>
        <taxon>Mesorhizobium</taxon>
    </lineage>
</organism>